<name>Q5DHX5_SCHJA</name>
<dbReference type="SUPFAM" id="SSF56672">
    <property type="entry name" value="DNA/RNA polymerases"/>
    <property type="match status" value="1"/>
</dbReference>
<dbReference type="GO" id="GO:0003677">
    <property type="term" value="F:DNA binding"/>
    <property type="evidence" value="ECO:0007669"/>
    <property type="project" value="InterPro"/>
</dbReference>
<dbReference type="InterPro" id="IPR002298">
    <property type="entry name" value="DNA_polymerase_A"/>
</dbReference>
<dbReference type="SMART" id="SM00482">
    <property type="entry name" value="POLAc"/>
    <property type="match status" value="1"/>
</dbReference>
<organism evidence="2">
    <name type="scientific">Schistosoma japonicum</name>
    <name type="common">Blood fluke</name>
    <dbReference type="NCBI Taxonomy" id="6182"/>
    <lineage>
        <taxon>Eukaryota</taxon>
        <taxon>Metazoa</taxon>
        <taxon>Spiralia</taxon>
        <taxon>Lophotrochozoa</taxon>
        <taxon>Platyhelminthes</taxon>
        <taxon>Trematoda</taxon>
        <taxon>Digenea</taxon>
        <taxon>Strigeidida</taxon>
        <taxon>Schistosomatoidea</taxon>
        <taxon>Schistosomatidae</taxon>
        <taxon>Schistosoma</taxon>
    </lineage>
</organism>
<accession>Q5DHX5</accession>
<reference evidence="2" key="2">
    <citation type="journal article" date="2006" name="PLoS Pathog.">
        <title>New perspectives on host-parasite interplay by comparative transcriptomic and proteomic analyses of Schistosoma japonicum.</title>
        <authorList>
            <person name="Liu F."/>
            <person name="Lu J."/>
            <person name="Hu W."/>
            <person name="Wang S.Y."/>
            <person name="Cui S.J."/>
            <person name="Chi M."/>
            <person name="Yan Q."/>
            <person name="Wang X.R."/>
            <person name="Song H.D."/>
            <person name="Xu X.N."/>
            <person name="Wang J.J."/>
            <person name="Zhang X.L."/>
            <person name="Zhang X."/>
            <person name="Wang Z.Q."/>
            <person name="Xue C.L."/>
            <person name="Brindley P.J."/>
            <person name="McManus D.P."/>
            <person name="Yang P.Y."/>
            <person name="Feng Z."/>
            <person name="Chen Z."/>
            <person name="Han Z.G."/>
        </authorList>
    </citation>
    <scope>NUCLEOTIDE SEQUENCE</scope>
</reference>
<sequence>MGCHTLASQLNISEKSAQKLIDGFLNIYTGIQKFITTTVSTAHREGQIKTLNGHIRLLPALNSKSIFSCVSANEFSCNWSKKQRNHFAVTKAERQAVNSIIQGSAAEIAKLAMLAVDEAISSANIPGYARLVLHEHDELIYEIFPESSVKQFGVLIRQAMSSTGKYCNINVPLPVKLKIGPNWSDLKQVGW</sequence>
<protein>
    <submittedName>
        <fullName evidence="2">SJCHGC05886 protein</fullName>
    </submittedName>
</protein>
<dbReference type="PANTHER" id="PTHR10133:SF62">
    <property type="entry name" value="DNA POLYMERASE THETA"/>
    <property type="match status" value="1"/>
</dbReference>
<dbReference type="GO" id="GO:0006261">
    <property type="term" value="P:DNA-templated DNA replication"/>
    <property type="evidence" value="ECO:0007669"/>
    <property type="project" value="InterPro"/>
</dbReference>
<dbReference type="PRINTS" id="PR00868">
    <property type="entry name" value="DNAPOLI"/>
</dbReference>
<dbReference type="GO" id="GO:0003887">
    <property type="term" value="F:DNA-directed DNA polymerase activity"/>
    <property type="evidence" value="ECO:0007669"/>
    <property type="project" value="InterPro"/>
</dbReference>
<feature type="domain" description="DNA-directed DNA polymerase family A palm" evidence="1">
    <location>
        <begin position="1"/>
        <end position="147"/>
    </location>
</feature>
<evidence type="ECO:0000259" key="1">
    <source>
        <dbReference type="SMART" id="SM00482"/>
    </source>
</evidence>
<dbReference type="Gene3D" id="1.10.150.20">
    <property type="entry name" value="5' to 3' exonuclease, C-terminal subdomain"/>
    <property type="match status" value="1"/>
</dbReference>
<dbReference type="InterPro" id="IPR043502">
    <property type="entry name" value="DNA/RNA_pol_sf"/>
</dbReference>
<dbReference type="Gene3D" id="3.30.70.370">
    <property type="match status" value="1"/>
</dbReference>
<dbReference type="GO" id="GO:0006302">
    <property type="term" value="P:double-strand break repair"/>
    <property type="evidence" value="ECO:0007669"/>
    <property type="project" value="TreeGrafter"/>
</dbReference>
<dbReference type="AlphaFoldDB" id="Q5DHX5"/>
<dbReference type="EMBL" id="AY812849">
    <property type="protein sequence ID" value="AAW24581.1"/>
    <property type="molecule type" value="mRNA"/>
</dbReference>
<evidence type="ECO:0000313" key="2">
    <source>
        <dbReference type="EMBL" id="AAW24581.1"/>
    </source>
</evidence>
<reference evidence="2" key="1">
    <citation type="submission" date="2004-11" db="EMBL/GenBank/DDBJ databases">
        <title>The full-length cDNA sequences of Schistosoma japonicum genes.</title>
        <authorList>
            <person name="Han Z."/>
        </authorList>
    </citation>
    <scope>NUCLEOTIDE SEQUENCE</scope>
</reference>
<dbReference type="Pfam" id="PF00476">
    <property type="entry name" value="DNA_pol_A"/>
    <property type="match status" value="1"/>
</dbReference>
<dbReference type="InterPro" id="IPR001098">
    <property type="entry name" value="DNA-dir_DNA_pol_A_palm_dom"/>
</dbReference>
<proteinExistence type="evidence at transcript level"/>
<dbReference type="PANTHER" id="PTHR10133">
    <property type="entry name" value="DNA POLYMERASE I"/>
    <property type="match status" value="1"/>
</dbReference>